<evidence type="ECO:0000259" key="6">
    <source>
        <dbReference type="PROSITE" id="PS50026"/>
    </source>
</evidence>
<evidence type="ECO:0000256" key="3">
    <source>
        <dbReference type="ARBA" id="ARBA00023157"/>
    </source>
</evidence>
<evidence type="ECO:0000256" key="5">
    <source>
        <dbReference type="SAM" id="SignalP"/>
    </source>
</evidence>
<dbReference type="PANTHER" id="PTHR11219:SF69">
    <property type="entry name" value="TENEURIN-A"/>
    <property type="match status" value="1"/>
</dbReference>
<keyword evidence="5" id="KW-0732">Signal</keyword>
<dbReference type="GO" id="GO:0046982">
    <property type="term" value="F:protein heterodimerization activity"/>
    <property type="evidence" value="ECO:0007669"/>
    <property type="project" value="TreeGrafter"/>
</dbReference>
<protein>
    <submittedName>
        <fullName evidence="7">EGF-like domain-containing protein</fullName>
    </submittedName>
</protein>
<dbReference type="GO" id="GO:0007157">
    <property type="term" value="P:heterophilic cell-cell adhesion via plasma membrane cell adhesion molecules"/>
    <property type="evidence" value="ECO:0007669"/>
    <property type="project" value="TreeGrafter"/>
</dbReference>
<dbReference type="InterPro" id="IPR051216">
    <property type="entry name" value="Teneurin"/>
</dbReference>
<evidence type="ECO:0000313" key="8">
    <source>
        <dbReference type="Proteomes" id="UP000005237"/>
    </source>
</evidence>
<keyword evidence="3 4" id="KW-1015">Disulfide bond</keyword>
<dbReference type="GO" id="GO:0043005">
    <property type="term" value="C:neuron projection"/>
    <property type="evidence" value="ECO:0007669"/>
    <property type="project" value="TreeGrafter"/>
</dbReference>
<dbReference type="SUPFAM" id="SSF57196">
    <property type="entry name" value="EGF/Laminin"/>
    <property type="match status" value="1"/>
</dbReference>
<dbReference type="GO" id="GO:0042803">
    <property type="term" value="F:protein homodimerization activity"/>
    <property type="evidence" value="ECO:0007669"/>
    <property type="project" value="TreeGrafter"/>
</dbReference>
<feature type="signal peptide" evidence="5">
    <location>
        <begin position="1"/>
        <end position="18"/>
    </location>
</feature>
<evidence type="ECO:0000313" key="7">
    <source>
        <dbReference type="EnsemblMetazoa" id="CJA05285c.1"/>
    </source>
</evidence>
<dbReference type="SMART" id="SM00181">
    <property type="entry name" value="EGF"/>
    <property type="match status" value="4"/>
</dbReference>
<sequence length="382" mass="42662">MKSSGAICLALLALGAVAERPKIKDTHGNLLVKISDIPIGSCGDDTYFGLGIMDGGLEECARWNSETDNLEYEEYKCKVLRVHASVKHGKCKCDDNWKGPICNEYNGCGKGETLFGTSCTPHMCHHNGTIAVGKKEIECICPPPWDGRLCERLACWRKTIPTQQHRYRNNGDHCICGNHYTGEHCDVVKSCLNNGELVNGVCKCPERWHGELCDKRCPKGQMTCTPHMCHHNGTIAVGKKEIECIRPPPWDGRLCERLACWRKTIPTQQHRYRNNGDHCICGNHYTGEHCDVVKSCLNNGELVNGVCKCPERWHGELCDKRCPKGQMTNDSELDQKISKNQSHKLSWWGAPSQASCTCDEDVDATNGAWLPAAHDSTTGRRW</sequence>
<feature type="domain" description="EGF-like" evidence="6">
    <location>
        <begin position="251"/>
        <end position="291"/>
    </location>
</feature>
<organism evidence="7 8">
    <name type="scientific">Caenorhabditis japonica</name>
    <dbReference type="NCBI Taxonomy" id="281687"/>
    <lineage>
        <taxon>Eukaryota</taxon>
        <taxon>Metazoa</taxon>
        <taxon>Ecdysozoa</taxon>
        <taxon>Nematoda</taxon>
        <taxon>Chromadorea</taxon>
        <taxon>Rhabditida</taxon>
        <taxon>Rhabditina</taxon>
        <taxon>Rhabditomorpha</taxon>
        <taxon>Rhabditoidea</taxon>
        <taxon>Rhabditidae</taxon>
        <taxon>Peloderinae</taxon>
        <taxon>Caenorhabditis</taxon>
    </lineage>
</organism>
<dbReference type="EnsemblMetazoa" id="CJA05285c.1">
    <property type="protein sequence ID" value="CJA05285c.1"/>
    <property type="gene ID" value="WBGene00124489"/>
</dbReference>
<dbReference type="GO" id="GO:0048666">
    <property type="term" value="P:neuron development"/>
    <property type="evidence" value="ECO:0007669"/>
    <property type="project" value="TreeGrafter"/>
</dbReference>
<dbReference type="PROSITE" id="PS01186">
    <property type="entry name" value="EGF_2"/>
    <property type="match status" value="1"/>
</dbReference>
<feature type="chain" id="PRO_5035903727" evidence="5">
    <location>
        <begin position="19"/>
        <end position="382"/>
    </location>
</feature>
<comment type="caution">
    <text evidence="4">Lacks conserved residue(s) required for the propagation of feature annotation.</text>
</comment>
<dbReference type="InterPro" id="IPR000742">
    <property type="entry name" value="EGF"/>
</dbReference>
<accession>A0A8R1DKK3</accession>
<reference evidence="7" key="2">
    <citation type="submission" date="2022-06" db="UniProtKB">
        <authorList>
            <consortium name="EnsemblMetazoa"/>
        </authorList>
    </citation>
    <scope>IDENTIFICATION</scope>
    <source>
        <strain evidence="7">DF5081</strain>
    </source>
</reference>
<dbReference type="Proteomes" id="UP000005237">
    <property type="component" value="Unassembled WGS sequence"/>
</dbReference>
<evidence type="ECO:0000256" key="2">
    <source>
        <dbReference type="ARBA" id="ARBA00022737"/>
    </source>
</evidence>
<feature type="disulfide bond" evidence="4">
    <location>
        <begin position="141"/>
        <end position="150"/>
    </location>
</feature>
<dbReference type="Gene3D" id="2.10.25.10">
    <property type="entry name" value="Laminin"/>
    <property type="match status" value="2"/>
</dbReference>
<feature type="disulfide bond" evidence="4">
    <location>
        <begin position="281"/>
        <end position="290"/>
    </location>
</feature>
<dbReference type="GO" id="GO:0050839">
    <property type="term" value="F:cell adhesion molecule binding"/>
    <property type="evidence" value="ECO:0007669"/>
    <property type="project" value="TreeGrafter"/>
</dbReference>
<proteinExistence type="predicted"/>
<dbReference type="PANTHER" id="PTHR11219">
    <property type="entry name" value="TENEURIN AND N-ACETYLGLUCOSAMINE-1-PHOSPHODIESTER ALPHA-N-ACETYLGLUCOSAMINIDASE"/>
    <property type="match status" value="1"/>
</dbReference>
<feature type="domain" description="EGF-like" evidence="6">
    <location>
        <begin position="115"/>
        <end position="151"/>
    </location>
</feature>
<reference evidence="8" key="1">
    <citation type="submission" date="2010-08" db="EMBL/GenBank/DDBJ databases">
        <authorList>
            <consortium name="Caenorhabditis japonica Sequencing Consortium"/>
            <person name="Wilson R.K."/>
        </authorList>
    </citation>
    <scope>NUCLEOTIDE SEQUENCE [LARGE SCALE GENOMIC DNA]</scope>
    <source>
        <strain evidence="8">DF5081</strain>
    </source>
</reference>
<name>A0A8R1DKK3_CAEJA</name>
<dbReference type="PROSITE" id="PS50026">
    <property type="entry name" value="EGF_3"/>
    <property type="match status" value="2"/>
</dbReference>
<keyword evidence="1 4" id="KW-0245">EGF-like domain</keyword>
<evidence type="ECO:0000256" key="1">
    <source>
        <dbReference type="ARBA" id="ARBA00022536"/>
    </source>
</evidence>
<keyword evidence="8" id="KW-1185">Reference proteome</keyword>
<keyword evidence="2" id="KW-0677">Repeat</keyword>
<dbReference type="PROSITE" id="PS00022">
    <property type="entry name" value="EGF_1"/>
    <property type="match status" value="3"/>
</dbReference>
<evidence type="ECO:0000256" key="4">
    <source>
        <dbReference type="PROSITE-ProRule" id="PRU00076"/>
    </source>
</evidence>
<dbReference type="Gene3D" id="2.170.300.10">
    <property type="entry name" value="Tie2 ligand-binding domain superfamily"/>
    <property type="match status" value="1"/>
</dbReference>
<dbReference type="AlphaFoldDB" id="A0A8R1DKK3"/>